<dbReference type="InterPro" id="IPR026961">
    <property type="entry name" value="PGG_dom"/>
</dbReference>
<dbReference type="AlphaFoldDB" id="A0A9C6TAL0"/>
<keyword evidence="5 8" id="KW-0472">Membrane</keyword>
<dbReference type="InterPro" id="IPR004776">
    <property type="entry name" value="Mem_transp_PIN-like"/>
</dbReference>
<dbReference type="PANTHER" id="PTHR24177">
    <property type="entry name" value="CASKIN"/>
    <property type="match status" value="1"/>
</dbReference>
<dbReference type="Gene3D" id="1.25.40.20">
    <property type="entry name" value="Ankyrin repeat-containing domain"/>
    <property type="match status" value="1"/>
</dbReference>
<dbReference type="Pfam" id="PF03547">
    <property type="entry name" value="Mem_trans"/>
    <property type="match status" value="1"/>
</dbReference>
<keyword evidence="10" id="KW-1185">Reference proteome</keyword>
<protein>
    <submittedName>
        <fullName evidence="11">Uncharacterized protein LOC107466795</fullName>
    </submittedName>
</protein>
<keyword evidence="4 8" id="KW-1133">Transmembrane helix</keyword>
<dbReference type="PANTHER" id="PTHR24177:SF329">
    <property type="entry name" value="ANKYRIN REPEAT PROTEIN"/>
    <property type="match status" value="1"/>
</dbReference>
<evidence type="ECO:0000259" key="9">
    <source>
        <dbReference type="Pfam" id="PF13962"/>
    </source>
</evidence>
<comment type="subcellular location">
    <subcellularLocation>
        <location evidence="2">Cell membrane</location>
        <topology evidence="2">Peripheral membrane protein</topology>
        <orientation evidence="2">Cytoplasmic side</orientation>
    </subcellularLocation>
    <subcellularLocation>
        <location evidence="1">Membrane</location>
        <topology evidence="1">Multi-pass membrane protein</topology>
    </subcellularLocation>
</comment>
<name>A0A9C6TAL0_ARADU</name>
<keyword evidence="7" id="KW-0040">ANK repeat</keyword>
<keyword evidence="6" id="KW-0927">Auxin signaling pathway</keyword>
<feature type="transmembrane region" description="Helical" evidence="8">
    <location>
        <begin position="610"/>
        <end position="635"/>
    </location>
</feature>
<evidence type="ECO:0000256" key="4">
    <source>
        <dbReference type="ARBA" id="ARBA00022989"/>
    </source>
</evidence>
<evidence type="ECO:0000256" key="1">
    <source>
        <dbReference type="ARBA" id="ARBA00004141"/>
    </source>
</evidence>
<evidence type="ECO:0000313" key="10">
    <source>
        <dbReference type="Proteomes" id="UP000515211"/>
    </source>
</evidence>
<dbReference type="GO" id="GO:0005886">
    <property type="term" value="C:plasma membrane"/>
    <property type="evidence" value="ECO:0007669"/>
    <property type="project" value="UniProtKB-SubCell"/>
</dbReference>
<reference evidence="10" key="1">
    <citation type="journal article" date="2016" name="Nat. Genet.">
        <title>The genome sequences of Arachis duranensis and Arachis ipaensis, the diploid ancestors of cultivated peanut.</title>
        <authorList>
            <person name="Bertioli D.J."/>
            <person name="Cannon S.B."/>
            <person name="Froenicke L."/>
            <person name="Huang G."/>
            <person name="Farmer A.D."/>
            <person name="Cannon E.K."/>
            <person name="Liu X."/>
            <person name="Gao D."/>
            <person name="Clevenger J."/>
            <person name="Dash S."/>
            <person name="Ren L."/>
            <person name="Moretzsohn M.C."/>
            <person name="Shirasawa K."/>
            <person name="Huang W."/>
            <person name="Vidigal B."/>
            <person name="Abernathy B."/>
            <person name="Chu Y."/>
            <person name="Niederhuth C.E."/>
            <person name="Umale P."/>
            <person name="Araujo A.C."/>
            <person name="Kozik A."/>
            <person name="Kim K.D."/>
            <person name="Burow M.D."/>
            <person name="Varshney R.K."/>
            <person name="Wang X."/>
            <person name="Zhang X."/>
            <person name="Barkley N."/>
            <person name="Guimaraes P.M."/>
            <person name="Isobe S."/>
            <person name="Guo B."/>
            <person name="Liao B."/>
            <person name="Stalker H.T."/>
            <person name="Schmitz R.J."/>
            <person name="Scheffler B.E."/>
            <person name="Leal-Bertioli S.C."/>
            <person name="Xun X."/>
            <person name="Jackson S.A."/>
            <person name="Michelmore R."/>
            <person name="Ozias-Akins P."/>
        </authorList>
    </citation>
    <scope>NUCLEOTIDE SEQUENCE [LARGE SCALE GENOMIC DNA]</scope>
    <source>
        <strain evidence="10">cv. V14167</strain>
    </source>
</reference>
<dbReference type="InterPro" id="IPR002110">
    <property type="entry name" value="Ankyrin_rpt"/>
</dbReference>
<dbReference type="SMART" id="SM00248">
    <property type="entry name" value="ANK"/>
    <property type="match status" value="2"/>
</dbReference>
<dbReference type="GO" id="GO:0055085">
    <property type="term" value="P:transmembrane transport"/>
    <property type="evidence" value="ECO:0007669"/>
    <property type="project" value="InterPro"/>
</dbReference>
<evidence type="ECO:0000256" key="8">
    <source>
        <dbReference type="SAM" id="Phobius"/>
    </source>
</evidence>
<evidence type="ECO:0000313" key="11">
    <source>
        <dbReference type="RefSeq" id="XP_052110335.1"/>
    </source>
</evidence>
<reference evidence="11" key="2">
    <citation type="submission" date="2025-08" db="UniProtKB">
        <authorList>
            <consortium name="RefSeq"/>
        </authorList>
    </citation>
    <scope>IDENTIFICATION</scope>
    <source>
        <tissue evidence="11">Whole plant</tissue>
    </source>
</reference>
<dbReference type="Pfam" id="PF13962">
    <property type="entry name" value="PGG"/>
    <property type="match status" value="1"/>
</dbReference>
<dbReference type="PROSITE" id="PS50088">
    <property type="entry name" value="ANK_REPEAT"/>
    <property type="match status" value="1"/>
</dbReference>
<proteinExistence type="predicted"/>
<dbReference type="Proteomes" id="UP000515211">
    <property type="component" value="Chromosome 9"/>
</dbReference>
<feature type="repeat" description="ANK" evidence="7">
    <location>
        <begin position="52"/>
        <end position="74"/>
    </location>
</feature>
<sequence>MTLNVIMSTDNASGSIGQYKALLTTVRNGNIHSTRKFLKDDPEALNAKIMLDGERPLHVAALFGHVHIVEHLLELISENDLELLNNFGMSVLLFAIYSWDESINIKIAKCMVDKNQRLPTIAAAGDWLPVTWALQLGQIQTCRYLYSVTPFEALLPENGDHGVDLLALCYYSKMFDLALDLVRRCPRLVMRSRRLSGDNFLVILAKTPFSYPKLPFWKRWLYSRIQVHLQPPSSLNQVVIPVSETNQTTHHHNKGSLASLPGIMKEIYEAKLSDEQSRVLLRAACNAISLENEEISKSRMSEAILMAAQRGNATFIVEALKAQFSLLWTWNKDERRIFSVAVQYRQASIYNLLHGLTLKPLFPSSYDAYGNYMLHMAGKLAPPEQLNPIPGTLLQMQRELQWFKEVESITPPNVKQQLNNDNLTPRELFTKEHKKLVKEGEKWTKGTAGSCGVVAAFVASIIFAAAFTVPGGNDQIFAYSSTLILRCRCRGCAIATPFARAAVALCCCRTAVAPHIRATVSPLAHAACRSAVAVPPSLLLPWSFSALSIELTRTRWNVVMPTIVAKSISILSDAGLGMTMFSLGLFMALQPKIIACGNMVTSFAMAVRFLTGPAVMAVASVVVGLRGVCCTLPLYR</sequence>
<evidence type="ECO:0000256" key="3">
    <source>
        <dbReference type="ARBA" id="ARBA00022692"/>
    </source>
</evidence>
<feature type="domain" description="PGG" evidence="9">
    <location>
        <begin position="442"/>
        <end position="475"/>
    </location>
</feature>
<dbReference type="SUPFAM" id="SSF48403">
    <property type="entry name" value="Ankyrin repeat"/>
    <property type="match status" value="1"/>
</dbReference>
<dbReference type="KEGG" id="adu:107466795"/>
<dbReference type="PROSITE" id="PS50297">
    <property type="entry name" value="ANK_REP_REGION"/>
    <property type="match status" value="1"/>
</dbReference>
<evidence type="ECO:0000256" key="7">
    <source>
        <dbReference type="PROSITE-ProRule" id="PRU00023"/>
    </source>
</evidence>
<organism evidence="10 11">
    <name type="scientific">Arachis duranensis</name>
    <name type="common">Wild peanut</name>
    <dbReference type="NCBI Taxonomy" id="130453"/>
    <lineage>
        <taxon>Eukaryota</taxon>
        <taxon>Viridiplantae</taxon>
        <taxon>Streptophyta</taxon>
        <taxon>Embryophyta</taxon>
        <taxon>Tracheophyta</taxon>
        <taxon>Spermatophyta</taxon>
        <taxon>Magnoliopsida</taxon>
        <taxon>eudicotyledons</taxon>
        <taxon>Gunneridae</taxon>
        <taxon>Pentapetalae</taxon>
        <taxon>rosids</taxon>
        <taxon>fabids</taxon>
        <taxon>Fabales</taxon>
        <taxon>Fabaceae</taxon>
        <taxon>Papilionoideae</taxon>
        <taxon>50 kb inversion clade</taxon>
        <taxon>dalbergioids sensu lato</taxon>
        <taxon>Dalbergieae</taxon>
        <taxon>Pterocarpus clade</taxon>
        <taxon>Arachis</taxon>
    </lineage>
</organism>
<evidence type="ECO:0000256" key="6">
    <source>
        <dbReference type="ARBA" id="ARBA00023294"/>
    </source>
</evidence>
<accession>A0A9C6TAL0</accession>
<dbReference type="Pfam" id="PF12796">
    <property type="entry name" value="Ank_2"/>
    <property type="match status" value="1"/>
</dbReference>
<gene>
    <name evidence="11" type="primary">LOC107466795</name>
</gene>
<keyword evidence="3 8" id="KW-0812">Transmembrane</keyword>
<evidence type="ECO:0000256" key="5">
    <source>
        <dbReference type="ARBA" id="ARBA00023136"/>
    </source>
</evidence>
<dbReference type="RefSeq" id="XP_052110335.1">
    <property type="nucleotide sequence ID" value="XM_052254375.1"/>
</dbReference>
<dbReference type="GeneID" id="107466795"/>
<feature type="transmembrane region" description="Helical" evidence="8">
    <location>
        <begin position="570"/>
        <end position="589"/>
    </location>
</feature>
<dbReference type="GO" id="GO:0009734">
    <property type="term" value="P:auxin-activated signaling pathway"/>
    <property type="evidence" value="ECO:0007669"/>
    <property type="project" value="UniProtKB-KW"/>
</dbReference>
<dbReference type="InterPro" id="IPR036770">
    <property type="entry name" value="Ankyrin_rpt-contain_sf"/>
</dbReference>
<evidence type="ECO:0000256" key="2">
    <source>
        <dbReference type="ARBA" id="ARBA00004413"/>
    </source>
</evidence>